<dbReference type="Gene3D" id="3.40.50.300">
    <property type="entry name" value="P-loop containing nucleotide triphosphate hydrolases"/>
    <property type="match status" value="1"/>
</dbReference>
<dbReference type="SMART" id="SM00174">
    <property type="entry name" value="RHO"/>
    <property type="match status" value="1"/>
</dbReference>
<keyword evidence="3" id="KW-0813">Transport</keyword>
<evidence type="ECO:0000256" key="3">
    <source>
        <dbReference type="ARBA" id="ARBA00022927"/>
    </source>
</evidence>
<protein>
    <submittedName>
        <fullName evidence="8">Ras-related protein Rab7</fullName>
    </submittedName>
</protein>
<evidence type="ECO:0000256" key="4">
    <source>
        <dbReference type="ARBA" id="ARBA00023134"/>
    </source>
</evidence>
<dbReference type="FunFam" id="3.40.50.300:FF:001447">
    <property type="entry name" value="Ras-related protein Rab-1B"/>
    <property type="match status" value="1"/>
</dbReference>
<organism evidence="8 9">
    <name type="scientific">Dendrobium catenatum</name>
    <dbReference type="NCBI Taxonomy" id="906689"/>
    <lineage>
        <taxon>Eukaryota</taxon>
        <taxon>Viridiplantae</taxon>
        <taxon>Streptophyta</taxon>
        <taxon>Embryophyta</taxon>
        <taxon>Tracheophyta</taxon>
        <taxon>Spermatophyta</taxon>
        <taxon>Magnoliopsida</taxon>
        <taxon>Liliopsida</taxon>
        <taxon>Asparagales</taxon>
        <taxon>Orchidaceae</taxon>
        <taxon>Epidendroideae</taxon>
        <taxon>Malaxideae</taxon>
        <taxon>Dendrobiinae</taxon>
        <taxon>Dendrobium</taxon>
    </lineage>
</organism>
<dbReference type="SMART" id="SM00173">
    <property type="entry name" value="RAS"/>
    <property type="match status" value="1"/>
</dbReference>
<dbReference type="SUPFAM" id="SSF52540">
    <property type="entry name" value="P-loop containing nucleoside triphosphate hydrolases"/>
    <property type="match status" value="1"/>
</dbReference>
<keyword evidence="5" id="KW-0449">Lipoprotein</keyword>
<comment type="similarity">
    <text evidence="1">Belongs to the small GTPase superfamily. Rab family.</text>
</comment>
<accession>A0A2I0X6T2</accession>
<keyword evidence="2" id="KW-0547">Nucleotide-binding</keyword>
<dbReference type="PANTHER" id="PTHR47981:SF2">
    <property type="entry name" value="RAS-RELATED PROTEIN RABG3B"/>
    <property type="match status" value="1"/>
</dbReference>
<evidence type="ECO:0000256" key="2">
    <source>
        <dbReference type="ARBA" id="ARBA00022741"/>
    </source>
</evidence>
<dbReference type="PROSITE" id="PS51421">
    <property type="entry name" value="RAS"/>
    <property type="match status" value="1"/>
</dbReference>
<dbReference type="PRINTS" id="PR00449">
    <property type="entry name" value="RASTRNSFRMNG"/>
</dbReference>
<dbReference type="PANTHER" id="PTHR47981">
    <property type="entry name" value="RAB FAMILY"/>
    <property type="match status" value="1"/>
</dbReference>
<dbReference type="InterPro" id="IPR005225">
    <property type="entry name" value="Small_GTP-bd"/>
</dbReference>
<keyword evidence="9" id="KW-1185">Reference proteome</keyword>
<keyword evidence="6" id="KW-0636">Prenylation</keyword>
<dbReference type="GO" id="GO:0012505">
    <property type="term" value="C:endomembrane system"/>
    <property type="evidence" value="ECO:0007669"/>
    <property type="project" value="UniProtKB-SubCell"/>
</dbReference>
<dbReference type="PROSITE" id="PS51419">
    <property type="entry name" value="RAB"/>
    <property type="match status" value="1"/>
</dbReference>
<dbReference type="STRING" id="906689.A0A2I0X6T2"/>
<sequence>MGQDGWILDRRIERWPTFVNVEAVDNAHVNHLLDDNFQWNADVVEHCFGTIMAQRIMNIVTTPSAGADQPELIKSFFGSSLAVVVYRDKFGAANFEFGWMHKLKLHPREKFHWWRLLHDAIPTNMWLLRRGLSGTGDCPWGCGGAEIILCRVRMHLEATPEMHCVLGDMKRLDVTSGLASRRFRTSHSRKDVAGEAVSSVPPMPRSFPSISIAIFLSFVLRYVDKSFNHQLKPTINADFLTKELQIEGKLVALQIWDTPGREKFHDLALPYYRGADGCILVYDINSKKSFEALDKWYSLFMEQANPSYVSDLDHNKFPFLLLGNKIDADHGVLRQVSDKAAIDWCVANGDIPYYETSAKEGCNIEAAFLSIAQTALANQHEKHTIYFTASSSEAAYEQEQRSFSGRWFCCYY</sequence>
<evidence type="ECO:0000313" key="8">
    <source>
        <dbReference type="EMBL" id="PKU83612.1"/>
    </source>
</evidence>
<dbReference type="EMBL" id="KZ502087">
    <property type="protein sequence ID" value="PKU83612.1"/>
    <property type="molecule type" value="Genomic_DNA"/>
</dbReference>
<dbReference type="InterPro" id="IPR027417">
    <property type="entry name" value="P-loop_NTPase"/>
</dbReference>
<evidence type="ECO:0000256" key="1">
    <source>
        <dbReference type="ARBA" id="ARBA00006270"/>
    </source>
</evidence>
<dbReference type="GO" id="GO:0003924">
    <property type="term" value="F:GTPase activity"/>
    <property type="evidence" value="ECO:0007669"/>
    <property type="project" value="InterPro"/>
</dbReference>
<dbReference type="InterPro" id="IPR001806">
    <property type="entry name" value="Small_GTPase"/>
</dbReference>
<evidence type="ECO:0000256" key="7">
    <source>
        <dbReference type="ARBA" id="ARBA00046278"/>
    </source>
</evidence>
<reference evidence="8 9" key="1">
    <citation type="journal article" date="2016" name="Sci. Rep.">
        <title>The Dendrobium catenatum Lindl. genome sequence provides insights into polysaccharide synthase, floral development and adaptive evolution.</title>
        <authorList>
            <person name="Zhang G.Q."/>
            <person name="Xu Q."/>
            <person name="Bian C."/>
            <person name="Tsai W.C."/>
            <person name="Yeh C.M."/>
            <person name="Liu K.W."/>
            <person name="Yoshida K."/>
            <person name="Zhang L.S."/>
            <person name="Chang S.B."/>
            <person name="Chen F."/>
            <person name="Shi Y."/>
            <person name="Su Y.Y."/>
            <person name="Zhang Y.Q."/>
            <person name="Chen L.J."/>
            <person name="Yin Y."/>
            <person name="Lin M."/>
            <person name="Huang H."/>
            <person name="Deng H."/>
            <person name="Wang Z.W."/>
            <person name="Zhu S.L."/>
            <person name="Zhao X."/>
            <person name="Deng C."/>
            <person name="Niu S.C."/>
            <person name="Huang J."/>
            <person name="Wang M."/>
            <person name="Liu G.H."/>
            <person name="Yang H.J."/>
            <person name="Xiao X.J."/>
            <person name="Hsiao Y.Y."/>
            <person name="Wu W.L."/>
            <person name="Chen Y.Y."/>
            <person name="Mitsuda N."/>
            <person name="Ohme-Takagi M."/>
            <person name="Luo Y.B."/>
            <person name="Van de Peer Y."/>
            <person name="Liu Z.J."/>
        </authorList>
    </citation>
    <scope>NUCLEOTIDE SEQUENCE [LARGE SCALE GENOMIC DNA]</scope>
    <source>
        <tissue evidence="8">The whole plant</tissue>
    </source>
</reference>
<dbReference type="GO" id="GO:0005525">
    <property type="term" value="F:GTP binding"/>
    <property type="evidence" value="ECO:0007669"/>
    <property type="project" value="UniProtKB-KW"/>
</dbReference>
<dbReference type="AlphaFoldDB" id="A0A2I0X6T2"/>
<dbReference type="SMART" id="SM00175">
    <property type="entry name" value="RAB"/>
    <property type="match status" value="1"/>
</dbReference>
<comment type="subcellular location">
    <subcellularLocation>
        <location evidence="7">Endomembrane system</location>
        <topology evidence="7">Lipid-anchor</topology>
        <orientation evidence="7">Cytoplasmic side</orientation>
    </subcellularLocation>
</comment>
<dbReference type="GO" id="GO:0015031">
    <property type="term" value="P:protein transport"/>
    <property type="evidence" value="ECO:0007669"/>
    <property type="project" value="UniProtKB-KW"/>
</dbReference>
<dbReference type="Proteomes" id="UP000233837">
    <property type="component" value="Unassembled WGS sequence"/>
</dbReference>
<keyword evidence="4" id="KW-0342">GTP-binding</keyword>
<dbReference type="NCBIfam" id="TIGR00231">
    <property type="entry name" value="small_GTP"/>
    <property type="match status" value="1"/>
</dbReference>
<dbReference type="GO" id="GO:0005774">
    <property type="term" value="C:vacuolar membrane"/>
    <property type="evidence" value="ECO:0007669"/>
    <property type="project" value="TreeGrafter"/>
</dbReference>
<evidence type="ECO:0000313" key="9">
    <source>
        <dbReference type="Proteomes" id="UP000233837"/>
    </source>
</evidence>
<name>A0A2I0X6T2_9ASPA</name>
<dbReference type="Pfam" id="PF00071">
    <property type="entry name" value="Ras"/>
    <property type="match status" value="1"/>
</dbReference>
<proteinExistence type="inferred from homology"/>
<reference evidence="8 9" key="2">
    <citation type="journal article" date="2017" name="Nature">
        <title>The Apostasia genome and the evolution of orchids.</title>
        <authorList>
            <person name="Zhang G.Q."/>
            <person name="Liu K.W."/>
            <person name="Li Z."/>
            <person name="Lohaus R."/>
            <person name="Hsiao Y.Y."/>
            <person name="Niu S.C."/>
            <person name="Wang J.Y."/>
            <person name="Lin Y.C."/>
            <person name="Xu Q."/>
            <person name="Chen L.J."/>
            <person name="Yoshida K."/>
            <person name="Fujiwara S."/>
            <person name="Wang Z.W."/>
            <person name="Zhang Y.Q."/>
            <person name="Mitsuda N."/>
            <person name="Wang M."/>
            <person name="Liu G.H."/>
            <person name="Pecoraro L."/>
            <person name="Huang H.X."/>
            <person name="Xiao X.J."/>
            <person name="Lin M."/>
            <person name="Wu X.Y."/>
            <person name="Wu W.L."/>
            <person name="Chen Y.Y."/>
            <person name="Chang S.B."/>
            <person name="Sakamoto S."/>
            <person name="Ohme-Takagi M."/>
            <person name="Yagi M."/>
            <person name="Zeng S.J."/>
            <person name="Shen C.Y."/>
            <person name="Yeh C.M."/>
            <person name="Luo Y.B."/>
            <person name="Tsai W.C."/>
            <person name="Van de Peer Y."/>
            <person name="Liu Z.J."/>
        </authorList>
    </citation>
    <scope>NUCLEOTIDE SEQUENCE [LARGE SCALE GENOMIC DNA]</scope>
    <source>
        <tissue evidence="8">The whole plant</tissue>
    </source>
</reference>
<evidence type="ECO:0000256" key="5">
    <source>
        <dbReference type="ARBA" id="ARBA00023288"/>
    </source>
</evidence>
<gene>
    <name evidence="8" type="ORF">MA16_Dca019839</name>
</gene>
<evidence type="ECO:0000256" key="6">
    <source>
        <dbReference type="ARBA" id="ARBA00023289"/>
    </source>
</evidence>
<keyword evidence="3" id="KW-0653">Protein transport</keyword>